<accession>A0A2G8Y7V2</accession>
<gene>
    <name evidence="2" type="ORF">TGCOUG_230500</name>
</gene>
<evidence type="ECO:0000313" key="3">
    <source>
        <dbReference type="Proteomes" id="UP000236343"/>
    </source>
</evidence>
<dbReference type="VEuPathDB" id="ToxoDB:TGCOUG_230500"/>
<feature type="region of interest" description="Disordered" evidence="1">
    <location>
        <begin position="106"/>
        <end position="171"/>
    </location>
</feature>
<evidence type="ECO:0000313" key="2">
    <source>
        <dbReference type="EMBL" id="PIM03344.1"/>
    </source>
</evidence>
<comment type="caution">
    <text evidence="2">The sequence shown here is derived from an EMBL/GenBank/DDBJ whole genome shotgun (WGS) entry which is preliminary data.</text>
</comment>
<dbReference type="Proteomes" id="UP000236343">
    <property type="component" value="Unassembled WGS sequence"/>
</dbReference>
<name>A0A2G8Y7V2_TOXGO</name>
<feature type="compositionally biased region" description="Basic and acidic residues" evidence="1">
    <location>
        <begin position="126"/>
        <end position="141"/>
    </location>
</feature>
<sequence length="834" mass="92870">MHFSPACQHRMTGCRTQDGTDVHSSKPPLLMPLKRKHGDGTLANSPSRSGAMFPENMSDCMRPRGDDREANARARGSFSRQRRRKVCDVSSLSLYARVVTPEFVPDEFSSLSSSGQEDGDEELSDESPHCGDSCKDEPSEKDGDDDVDSQEDSDAEQPAGGGSCPHQYSSPKLPSFPKTLRRLLHALAKRLLQQPDIRAFTEDLAPLSTLSKDARRDATDELPGRNLPTVGCSYIEAVRLVALLLKDVGPGGCVSPQLFELVDECVARAGASCLKAIPEKPTPRLRKERAGTPPHEKPLPAAAAKAAAAVRKMENVQWQLWRDTANCTSTMRGQICCQSIDRLLTSQQIQAAVWEGSSKIAAWRLGASDCLAAAALATAKGLLSLQLAVRSLQKNSKQLHSDDDLSEDDAETGRERNGELAERGPGRRSDRQEEHKLWEKALAKVPREIRAEVESALLFCLRKKKMPPILLLQLFVALNRRSNLSSCLALASNFCRLYPYTPFFRDVHVELLLLKLGSNEKRKEDNREQDTAQGQGDRLDTVFSCLFRLIDEEQTEFQRTRKALSTASRQFVKVHCGGEEALQRLSEFWDCLKKRDRLDCLLLALEVRPACASTWWRLANFLTSDREPRELLKMRCRLQALSGAGRTSEISKKNAAEQRTRMARFTRRFFVYDSCSLTAVPETGRVALFFCAPFFLDYLQLLLEFASLLGAAFPQTRPQLLTSVGKRLLQESRGSDPHGFFSSERSKSTTRTVSSTLLRGGLLVSLGDCQCLKWDSESCESVLRAFEISTVVKTRARQAVCGFADAVLCFYRVPPHKVFDFKVLTQLAVESVNT</sequence>
<protein>
    <submittedName>
        <fullName evidence="2">Uncharacterized protein</fullName>
    </submittedName>
</protein>
<evidence type="ECO:0000256" key="1">
    <source>
        <dbReference type="SAM" id="MobiDB-lite"/>
    </source>
</evidence>
<organism evidence="2 3">
    <name type="scientific">Toxoplasma gondii COUG</name>
    <dbReference type="NCBI Taxonomy" id="1074873"/>
    <lineage>
        <taxon>Eukaryota</taxon>
        <taxon>Sar</taxon>
        <taxon>Alveolata</taxon>
        <taxon>Apicomplexa</taxon>
        <taxon>Conoidasida</taxon>
        <taxon>Coccidia</taxon>
        <taxon>Eucoccidiorida</taxon>
        <taxon>Eimeriorina</taxon>
        <taxon>Sarcocystidae</taxon>
        <taxon>Toxoplasma</taxon>
    </lineage>
</organism>
<feature type="region of interest" description="Disordered" evidence="1">
    <location>
        <begin position="398"/>
        <end position="433"/>
    </location>
</feature>
<dbReference type="AlphaFoldDB" id="A0A2G8Y7V2"/>
<feature type="region of interest" description="Disordered" evidence="1">
    <location>
        <begin position="1"/>
        <end position="82"/>
    </location>
</feature>
<reference evidence="2 3" key="1">
    <citation type="journal article" date="2016" name="Nat. Commun.">
        <title>Local admixture of amplified and diversified secreted pathogenesis determinants shapes mosaic Toxoplasma gondii genomes.</title>
        <authorList>
            <person name="Lorenzi H."/>
            <person name="Khan A."/>
            <person name="Behnke M.S."/>
            <person name="Namasivayam S."/>
            <person name="Swapna L.S."/>
            <person name="Hadjithomas M."/>
            <person name="Karamycheva S."/>
            <person name="Pinney D."/>
            <person name="Brunk B.P."/>
            <person name="Ajioka J.W."/>
            <person name="Ajzenberg D."/>
            <person name="Boothroyd J.C."/>
            <person name="Boyle J.P."/>
            <person name="Darde M.L."/>
            <person name="Diaz-Miranda M.A."/>
            <person name="Dubey J.P."/>
            <person name="Fritz H.M."/>
            <person name="Gennari S.M."/>
            <person name="Gregory B.D."/>
            <person name="Kim K."/>
            <person name="Saeij J.P."/>
            <person name="Su C."/>
            <person name="White M.W."/>
            <person name="Zhu X.Q."/>
            <person name="Howe D.K."/>
            <person name="Rosenthal B.M."/>
            <person name="Grigg M.E."/>
            <person name="Parkinson J."/>
            <person name="Liu L."/>
            <person name="Kissinger J.C."/>
            <person name="Roos D.S."/>
            <person name="Sibley L.D."/>
        </authorList>
    </citation>
    <scope>NUCLEOTIDE SEQUENCE [LARGE SCALE GENOMIC DNA]</scope>
    <source>
        <strain evidence="2 3">COUG</strain>
    </source>
</reference>
<proteinExistence type="predicted"/>
<feature type="compositionally biased region" description="Acidic residues" evidence="1">
    <location>
        <begin position="142"/>
        <end position="155"/>
    </location>
</feature>
<feature type="compositionally biased region" description="Basic and acidic residues" evidence="1">
    <location>
        <begin position="411"/>
        <end position="433"/>
    </location>
</feature>
<feature type="compositionally biased region" description="Basic and acidic residues" evidence="1">
    <location>
        <begin position="61"/>
        <end position="72"/>
    </location>
</feature>
<dbReference type="EMBL" id="AGQR02000797">
    <property type="protein sequence ID" value="PIM03344.1"/>
    <property type="molecule type" value="Genomic_DNA"/>
</dbReference>